<dbReference type="GO" id="GO:0005615">
    <property type="term" value="C:extracellular space"/>
    <property type="evidence" value="ECO:0007669"/>
    <property type="project" value="TreeGrafter"/>
</dbReference>
<feature type="compositionally biased region" description="Basic and acidic residues" evidence="3">
    <location>
        <begin position="211"/>
        <end position="235"/>
    </location>
</feature>
<dbReference type="GO" id="GO:0031012">
    <property type="term" value="C:extracellular matrix"/>
    <property type="evidence" value="ECO:0007669"/>
    <property type="project" value="TreeGrafter"/>
</dbReference>
<dbReference type="Proteomes" id="UP000479000">
    <property type="component" value="Unassembled WGS sequence"/>
</dbReference>
<dbReference type="OrthoDB" id="6595597at2759"/>
<dbReference type="PANTHER" id="PTHR12236:SF95">
    <property type="entry name" value="CUTICULAR PROTEIN 76BD, ISOFORM C-RELATED"/>
    <property type="match status" value="1"/>
</dbReference>
<accession>A0A6H5HIW7</accession>
<dbReference type="EMBL" id="CADCXU010030450">
    <property type="protein sequence ID" value="CAB0016551.1"/>
    <property type="molecule type" value="Genomic_DNA"/>
</dbReference>
<proteinExistence type="predicted"/>
<evidence type="ECO:0000256" key="2">
    <source>
        <dbReference type="PROSITE-ProRule" id="PRU00497"/>
    </source>
</evidence>
<evidence type="ECO:0000256" key="3">
    <source>
        <dbReference type="SAM" id="MobiDB-lite"/>
    </source>
</evidence>
<feature type="region of interest" description="Disordered" evidence="3">
    <location>
        <begin position="263"/>
        <end position="302"/>
    </location>
</feature>
<dbReference type="PANTHER" id="PTHR12236">
    <property type="entry name" value="STRUCTURAL CONTITUENT OF CUTICLE"/>
    <property type="match status" value="1"/>
</dbReference>
<feature type="region of interest" description="Disordered" evidence="3">
    <location>
        <begin position="169"/>
        <end position="188"/>
    </location>
</feature>
<dbReference type="PROSITE" id="PS51155">
    <property type="entry name" value="CHIT_BIND_RR_2"/>
    <property type="match status" value="1"/>
</dbReference>
<protein>
    <submittedName>
        <fullName evidence="4">Uncharacterized protein</fullName>
    </submittedName>
</protein>
<name>A0A6H5HIW7_9HEMI</name>
<gene>
    <name evidence="4" type="ORF">NTEN_LOCUS20718</name>
</gene>
<keyword evidence="1 2" id="KW-0193">Cuticle</keyword>
<evidence type="ECO:0000313" key="4">
    <source>
        <dbReference type="EMBL" id="CAB0016551.1"/>
    </source>
</evidence>
<sequence length="313" mass="36828">MDISVGCPLTICPAEAPVGLAGHLSCGWRTSGRNGSTLSAIRVWTIEHNSAGISINTLFAELRSIMLTNLLLKMVSCQGYGEHEMGHHHEEHHEEHHEDYHEPHYKFEYEVKDSHTGDYKKHKESRKGDDVDGYYSLVEPDGTLREVHYTSAKHAGFNAVVTKNGKPIEEPHHEEKHDYHEEKHEHHEAKPFYEHAHVTEEHKHHGHVYHHQQEIEHQHHHEEPEHHHKEPEHHHYEIDEHHHEGTRHQPIVHHQYYEPRYHHREHMSASSPKKVYQNAEPSHQQKPPRPRHAYSVFESPKERRRALLLWGKA</sequence>
<dbReference type="InterPro" id="IPR051217">
    <property type="entry name" value="Insect_Cuticle_Struc_Prot"/>
</dbReference>
<organism evidence="4 5">
    <name type="scientific">Nesidiocoris tenuis</name>
    <dbReference type="NCBI Taxonomy" id="355587"/>
    <lineage>
        <taxon>Eukaryota</taxon>
        <taxon>Metazoa</taxon>
        <taxon>Ecdysozoa</taxon>
        <taxon>Arthropoda</taxon>
        <taxon>Hexapoda</taxon>
        <taxon>Insecta</taxon>
        <taxon>Pterygota</taxon>
        <taxon>Neoptera</taxon>
        <taxon>Paraneoptera</taxon>
        <taxon>Hemiptera</taxon>
        <taxon>Heteroptera</taxon>
        <taxon>Panheteroptera</taxon>
        <taxon>Cimicomorpha</taxon>
        <taxon>Miridae</taxon>
        <taxon>Dicyphina</taxon>
        <taxon>Nesidiocoris</taxon>
    </lineage>
</organism>
<keyword evidence="5" id="KW-1185">Reference proteome</keyword>
<dbReference type="GO" id="GO:0042302">
    <property type="term" value="F:structural constituent of cuticle"/>
    <property type="evidence" value="ECO:0007669"/>
    <property type="project" value="UniProtKB-UniRule"/>
</dbReference>
<dbReference type="AlphaFoldDB" id="A0A6H5HIW7"/>
<feature type="region of interest" description="Disordered" evidence="3">
    <location>
        <begin position="209"/>
        <end position="235"/>
    </location>
</feature>
<dbReference type="Pfam" id="PF00379">
    <property type="entry name" value="Chitin_bind_4"/>
    <property type="match status" value="1"/>
</dbReference>
<reference evidence="4 5" key="1">
    <citation type="submission" date="2020-02" db="EMBL/GenBank/DDBJ databases">
        <authorList>
            <person name="Ferguson B K."/>
        </authorList>
    </citation>
    <scope>NUCLEOTIDE SEQUENCE [LARGE SCALE GENOMIC DNA]</scope>
</reference>
<dbReference type="InterPro" id="IPR000618">
    <property type="entry name" value="Insect_cuticle"/>
</dbReference>
<evidence type="ECO:0000313" key="5">
    <source>
        <dbReference type="Proteomes" id="UP000479000"/>
    </source>
</evidence>
<evidence type="ECO:0000256" key="1">
    <source>
        <dbReference type="ARBA" id="ARBA00022460"/>
    </source>
</evidence>